<protein>
    <submittedName>
        <fullName evidence="2">Uncharacterized protein</fullName>
    </submittedName>
</protein>
<proteinExistence type="predicted"/>
<name>C8X7R0_NAKMY</name>
<organism evidence="2 3">
    <name type="scientific">Nakamurella multipartita (strain ATCC 700099 / DSM 44233 / CIP 104796 / JCM 9543 / NBRC 105858 / Y-104)</name>
    <name type="common">Microsphaera multipartita</name>
    <dbReference type="NCBI Taxonomy" id="479431"/>
    <lineage>
        <taxon>Bacteria</taxon>
        <taxon>Bacillati</taxon>
        <taxon>Actinomycetota</taxon>
        <taxon>Actinomycetes</taxon>
        <taxon>Nakamurellales</taxon>
        <taxon>Nakamurellaceae</taxon>
        <taxon>Nakamurella</taxon>
    </lineage>
</organism>
<feature type="compositionally biased region" description="Basic residues" evidence="1">
    <location>
        <begin position="116"/>
        <end position="126"/>
    </location>
</feature>
<evidence type="ECO:0000313" key="3">
    <source>
        <dbReference type="Proteomes" id="UP000002218"/>
    </source>
</evidence>
<gene>
    <name evidence="2" type="ordered locus">Namu_4635</name>
</gene>
<accession>C8X7R0</accession>
<dbReference type="GO" id="GO:0006355">
    <property type="term" value="P:regulation of DNA-templated transcription"/>
    <property type="evidence" value="ECO:0007669"/>
    <property type="project" value="InterPro"/>
</dbReference>
<keyword evidence="3" id="KW-1185">Reference proteome</keyword>
<dbReference type="RefSeq" id="WP_015749727.1">
    <property type="nucleotide sequence ID" value="NC_013235.1"/>
</dbReference>
<reference evidence="3" key="1">
    <citation type="submission" date="2009-09" db="EMBL/GenBank/DDBJ databases">
        <title>The complete genome of Nakamurella multipartita DSM 44233.</title>
        <authorList>
            <consortium name="US DOE Joint Genome Institute (JGI-PGF)"/>
            <person name="Lucas S."/>
            <person name="Copeland A."/>
            <person name="Lapidus A."/>
            <person name="Glavina del Rio T."/>
            <person name="Dalin E."/>
            <person name="Tice H."/>
            <person name="Bruce D."/>
            <person name="Goodwin L."/>
            <person name="Pitluck S."/>
            <person name="Kyrpides N."/>
            <person name="Mavromatis K."/>
            <person name="Ivanova N."/>
            <person name="Ovchinnikova G."/>
            <person name="Sims D."/>
            <person name="Meincke L."/>
            <person name="Brettin T."/>
            <person name="Detter J.C."/>
            <person name="Han C."/>
            <person name="Larimer F."/>
            <person name="Land M."/>
            <person name="Hauser L."/>
            <person name="Markowitz V."/>
            <person name="Cheng J.-F."/>
            <person name="Hugenholtz P."/>
            <person name="Woyke T."/>
            <person name="Wu D."/>
            <person name="Klenk H.-P."/>
            <person name="Eisen J.A."/>
        </authorList>
    </citation>
    <scope>NUCLEOTIDE SEQUENCE [LARGE SCALE GENOMIC DNA]</scope>
    <source>
        <strain evidence="3">ATCC 700099 / DSM 44233 / CIP 104796 / JCM 9543 / NBRC 105858 / Y-104</strain>
    </source>
</reference>
<evidence type="ECO:0000313" key="2">
    <source>
        <dbReference type="EMBL" id="ACV80913.1"/>
    </source>
</evidence>
<dbReference type="KEGG" id="nml:Namu_4635"/>
<dbReference type="AlphaFoldDB" id="C8X7R0"/>
<dbReference type="HOGENOM" id="CLU_1979137_0_0_11"/>
<dbReference type="EMBL" id="CP001737">
    <property type="protein sequence ID" value="ACV80913.1"/>
    <property type="molecule type" value="Genomic_DNA"/>
</dbReference>
<dbReference type="InParanoid" id="C8X7R0"/>
<dbReference type="eggNOG" id="ENOG5033BPK">
    <property type="taxonomic scope" value="Bacteria"/>
</dbReference>
<dbReference type="Proteomes" id="UP000002218">
    <property type="component" value="Chromosome"/>
</dbReference>
<feature type="region of interest" description="Disordered" evidence="1">
    <location>
        <begin position="85"/>
        <end position="126"/>
    </location>
</feature>
<reference evidence="2 3" key="2">
    <citation type="journal article" date="2010" name="Stand. Genomic Sci.">
        <title>Complete genome sequence of Nakamurella multipartita type strain (Y-104).</title>
        <authorList>
            <person name="Tice H."/>
            <person name="Mayilraj S."/>
            <person name="Sims D."/>
            <person name="Lapidus A."/>
            <person name="Nolan M."/>
            <person name="Lucas S."/>
            <person name="Glavina Del Rio T."/>
            <person name="Copeland A."/>
            <person name="Cheng J.F."/>
            <person name="Meincke L."/>
            <person name="Bruce D."/>
            <person name="Goodwin L."/>
            <person name="Pitluck S."/>
            <person name="Ivanova N."/>
            <person name="Mavromatis K."/>
            <person name="Ovchinnikova G."/>
            <person name="Pati A."/>
            <person name="Chen A."/>
            <person name="Palaniappan K."/>
            <person name="Land M."/>
            <person name="Hauser L."/>
            <person name="Chang Y.J."/>
            <person name="Jeffries C.D."/>
            <person name="Detter J.C."/>
            <person name="Brettin T."/>
            <person name="Rohde M."/>
            <person name="Goker M."/>
            <person name="Bristow J."/>
            <person name="Eisen J.A."/>
            <person name="Markowitz V."/>
            <person name="Hugenholtz P."/>
            <person name="Kyrpides N.C."/>
            <person name="Klenk H.P."/>
            <person name="Chen F."/>
        </authorList>
    </citation>
    <scope>NUCLEOTIDE SEQUENCE [LARGE SCALE GENOMIC DNA]</scope>
    <source>
        <strain evidence="3">ATCC 700099 / DSM 44233 / CIP 104796 / JCM 9543 / NBRC 105858 / Y-104</strain>
    </source>
</reference>
<dbReference type="SUPFAM" id="SSF47598">
    <property type="entry name" value="Ribbon-helix-helix"/>
    <property type="match status" value="1"/>
</dbReference>
<sequence length="126" mass="13638">MSVTDSGNGPNRPAGVKTLAIRLEPDLHAELTLIAQLREQTITDEIREAIETHIVRIKSDPTWANKADDVLAEIERQAAKQRDAFARLFGTADQPDEQPSTDAAPSQPAEPAPGGRGRRRSSASDS</sequence>
<evidence type="ECO:0000256" key="1">
    <source>
        <dbReference type="SAM" id="MobiDB-lite"/>
    </source>
</evidence>
<dbReference type="InterPro" id="IPR010985">
    <property type="entry name" value="Ribbon_hlx_hlx"/>
</dbReference>
<dbReference type="STRING" id="479431.Namu_4635"/>